<accession>A0A0S4QSK1</accession>
<name>A0A0S4QSK1_9ACTN</name>
<dbReference type="Pfam" id="PF13302">
    <property type="entry name" value="Acetyltransf_3"/>
    <property type="match status" value="1"/>
</dbReference>
<comment type="similarity">
    <text evidence="3">Belongs to the acetyltransferase family. RimJ subfamily.</text>
</comment>
<evidence type="ECO:0000256" key="1">
    <source>
        <dbReference type="ARBA" id="ARBA00022679"/>
    </source>
</evidence>
<evidence type="ECO:0000256" key="2">
    <source>
        <dbReference type="ARBA" id="ARBA00023315"/>
    </source>
</evidence>
<dbReference type="PANTHER" id="PTHR43792:SF8">
    <property type="entry name" value="[RIBOSOMAL PROTEIN US5]-ALANINE N-ACETYLTRANSFERASE"/>
    <property type="match status" value="1"/>
</dbReference>
<dbReference type="SUPFAM" id="SSF55729">
    <property type="entry name" value="Acyl-CoA N-acyltransferases (Nat)"/>
    <property type="match status" value="1"/>
</dbReference>
<dbReference type="InterPro" id="IPR016181">
    <property type="entry name" value="Acyl_CoA_acyltransferase"/>
</dbReference>
<dbReference type="GO" id="GO:0005737">
    <property type="term" value="C:cytoplasm"/>
    <property type="evidence" value="ECO:0007669"/>
    <property type="project" value="TreeGrafter"/>
</dbReference>
<dbReference type="Gene3D" id="3.40.630.30">
    <property type="match status" value="1"/>
</dbReference>
<evidence type="ECO:0000256" key="3">
    <source>
        <dbReference type="ARBA" id="ARBA00038502"/>
    </source>
</evidence>
<keyword evidence="1 5" id="KW-0808">Transferase</keyword>
<organism evidence="5 6">
    <name type="scientific">Parafrankia irregularis</name>
    <dbReference type="NCBI Taxonomy" id="795642"/>
    <lineage>
        <taxon>Bacteria</taxon>
        <taxon>Bacillati</taxon>
        <taxon>Actinomycetota</taxon>
        <taxon>Actinomycetes</taxon>
        <taxon>Frankiales</taxon>
        <taxon>Frankiaceae</taxon>
        <taxon>Parafrankia</taxon>
    </lineage>
</organism>
<dbReference type="PANTHER" id="PTHR43792">
    <property type="entry name" value="GNAT FAMILY, PUTATIVE (AFU_ORTHOLOGUE AFUA_3G00765)-RELATED-RELATED"/>
    <property type="match status" value="1"/>
</dbReference>
<keyword evidence="6" id="KW-1185">Reference proteome</keyword>
<dbReference type="RefSeq" id="WP_054571410.1">
    <property type="nucleotide sequence ID" value="NZ_FAOZ01000020.1"/>
</dbReference>
<dbReference type="Proteomes" id="UP000198802">
    <property type="component" value="Unassembled WGS sequence"/>
</dbReference>
<dbReference type="EMBL" id="FAOZ01000020">
    <property type="protein sequence ID" value="CUU58577.1"/>
    <property type="molecule type" value="Genomic_DNA"/>
</dbReference>
<sequence length="210" mass="23274">MSAPGWPAVLRHGDVVVRPMRLRDAGAWVEVRSRNADWLAPWEATRPGAPSVRETWNEHQTFSVYSQMMHRLRAQSRAGAALAFVIAIDGRLAGQLTVSTIVRGAFNSAQVGYWLDGARAGRGITPTALALVTDHCFGPVGLHRLEANVRPENAASRRMLTKLGFREEGLHRRFLAIDGEYRDHICFALTTEDVPDGLLARWSRARSAHS</sequence>
<keyword evidence="2" id="KW-0012">Acyltransferase</keyword>
<reference evidence="6" key="1">
    <citation type="submission" date="2015-11" db="EMBL/GenBank/DDBJ databases">
        <authorList>
            <person name="Varghese N."/>
        </authorList>
    </citation>
    <scope>NUCLEOTIDE SEQUENCE [LARGE SCALE GENOMIC DNA]</scope>
    <source>
        <strain evidence="6">DSM 45899</strain>
    </source>
</reference>
<feature type="domain" description="N-acetyltransferase" evidence="4">
    <location>
        <begin position="15"/>
        <end position="192"/>
    </location>
</feature>
<protein>
    <submittedName>
        <fullName evidence="5">Ribosomal-protein-alanine N-acetyltransferase</fullName>
    </submittedName>
</protein>
<evidence type="ECO:0000259" key="4">
    <source>
        <dbReference type="PROSITE" id="PS51186"/>
    </source>
</evidence>
<dbReference type="InterPro" id="IPR000182">
    <property type="entry name" value="GNAT_dom"/>
</dbReference>
<dbReference type="PROSITE" id="PS51186">
    <property type="entry name" value="GNAT"/>
    <property type="match status" value="1"/>
</dbReference>
<gene>
    <name evidence="5" type="ORF">Ga0074812_12076</name>
</gene>
<dbReference type="InterPro" id="IPR051531">
    <property type="entry name" value="N-acetyltransferase"/>
</dbReference>
<proteinExistence type="inferred from homology"/>
<dbReference type="GO" id="GO:0008999">
    <property type="term" value="F:protein-N-terminal-alanine acetyltransferase activity"/>
    <property type="evidence" value="ECO:0007669"/>
    <property type="project" value="TreeGrafter"/>
</dbReference>
<evidence type="ECO:0000313" key="5">
    <source>
        <dbReference type="EMBL" id="CUU58577.1"/>
    </source>
</evidence>
<evidence type="ECO:0000313" key="6">
    <source>
        <dbReference type="Proteomes" id="UP000198802"/>
    </source>
</evidence>
<dbReference type="AlphaFoldDB" id="A0A0S4QSK1"/>